<dbReference type="PANTHER" id="PTHR43656">
    <property type="entry name" value="BINDING OXIDOREDUCTASE, PUTATIVE (AFU_ORTHOLOGUE AFUA_2G08260)-RELATED"/>
    <property type="match status" value="1"/>
</dbReference>
<dbReference type="HOGENOM" id="CLU_012153_6_3_1"/>
<protein>
    <submittedName>
        <fullName evidence="6">NADH:flavin oxidoreductase/NADH oxidase</fullName>
    </submittedName>
</protein>
<keyword evidence="4" id="KW-0560">Oxidoreductase</keyword>
<dbReference type="PANTHER" id="PTHR43656:SF5">
    <property type="entry name" value="NADH:FLAVIN OXIDOREDUCTASE_NADH OXIDASE N-TERMINAL DOMAIN-CONTAINING PROTEIN"/>
    <property type="match status" value="1"/>
</dbReference>
<comment type="caution">
    <text evidence="6">The sequence shown here is derived from an EMBL/GenBank/DDBJ whole genome shotgun (WGS) entry which is preliminary data.</text>
</comment>
<evidence type="ECO:0000256" key="2">
    <source>
        <dbReference type="ARBA" id="ARBA00022630"/>
    </source>
</evidence>
<keyword evidence="3" id="KW-0288">FMN</keyword>
<comment type="similarity">
    <text evidence="1">Belongs to the NADH:flavin oxidoreductase/NADH oxidase family.</text>
</comment>
<dbReference type="OrthoDB" id="1663137at2759"/>
<dbReference type="AlphaFoldDB" id="A0A0A1VA62"/>
<dbReference type="GO" id="GO:0016491">
    <property type="term" value="F:oxidoreductase activity"/>
    <property type="evidence" value="ECO:0007669"/>
    <property type="project" value="UniProtKB-KW"/>
</dbReference>
<dbReference type="InterPro" id="IPR001155">
    <property type="entry name" value="OxRdtase_FMN_N"/>
</dbReference>
<dbReference type="InterPro" id="IPR051799">
    <property type="entry name" value="NADH_flavin_oxidoreductase"/>
</dbReference>
<dbReference type="Proteomes" id="UP000030151">
    <property type="component" value="Unassembled WGS sequence"/>
</dbReference>
<name>A0A0A1VA62_9HYPO</name>
<keyword evidence="2" id="KW-0285">Flavoprotein</keyword>
<evidence type="ECO:0000256" key="1">
    <source>
        <dbReference type="ARBA" id="ARBA00005979"/>
    </source>
</evidence>
<proteinExistence type="inferred from homology"/>
<sequence>MAPKRVTAPQVDPAPLREPLAFAFSGRVAPNRILKGAMTERLSTWDPKVLEKRGIPTTELINVYRRWGQGGFGVLLTGNVMIEYDHLESPGCAIIPRGSPFSGERFEAFRAMASVSKKHGSLVIAQVSHPGRQVYSSVQQNPISASDVQLNMNRMGMSFAKPRAMEKEDFANVIEGFAHAAEYLHRAGYDGIELHGAHGYLLAQFLSPTTNKRTDQYGGSLMNRARIIFEINDAIRARVPKSFIVSIKLNSVEFQDGGFSTQDCTDLCAALEESGFDFVELSGGTYEAGAFYHRKESTKKREAFFLEFADIIVPGLNRTKVYVTGGFRTTSGMVKALDTVHGVGLGRPVCDEFDLPQKILNGEVHGAIEVLIDQADTTMTNMAAGTQIRLVSRDLQPLDLSREDHMEVFLESRKKWLEMMASNQDWSRYGFVDILGLQEKAYGTEYPRL</sequence>
<accession>A0A0A1VA62</accession>
<dbReference type="InterPro" id="IPR013785">
    <property type="entry name" value="Aldolase_TIM"/>
</dbReference>
<evidence type="ECO:0000256" key="4">
    <source>
        <dbReference type="ARBA" id="ARBA00023002"/>
    </source>
</evidence>
<organism evidence="6 7">
    <name type="scientific">Metarhizium robertsii</name>
    <dbReference type="NCBI Taxonomy" id="568076"/>
    <lineage>
        <taxon>Eukaryota</taxon>
        <taxon>Fungi</taxon>
        <taxon>Dikarya</taxon>
        <taxon>Ascomycota</taxon>
        <taxon>Pezizomycotina</taxon>
        <taxon>Sordariomycetes</taxon>
        <taxon>Hypocreomycetidae</taxon>
        <taxon>Hypocreales</taxon>
        <taxon>Clavicipitaceae</taxon>
        <taxon>Metarhizium</taxon>
    </lineage>
</organism>
<gene>
    <name evidence="6" type="ORF">X797_001488</name>
</gene>
<evidence type="ECO:0000256" key="3">
    <source>
        <dbReference type="ARBA" id="ARBA00022643"/>
    </source>
</evidence>
<dbReference type="CDD" id="cd04733">
    <property type="entry name" value="OYE_like_2_FMN"/>
    <property type="match status" value="1"/>
</dbReference>
<dbReference type="EMBL" id="JELW01000001">
    <property type="protein sequence ID" value="EXV06766.1"/>
    <property type="molecule type" value="Genomic_DNA"/>
</dbReference>
<dbReference type="eggNOG" id="KOG0134">
    <property type="taxonomic scope" value="Eukaryota"/>
</dbReference>
<dbReference type="Pfam" id="PF00724">
    <property type="entry name" value="Oxidored_FMN"/>
    <property type="match status" value="1"/>
</dbReference>
<evidence type="ECO:0000313" key="6">
    <source>
        <dbReference type="EMBL" id="EXV06766.1"/>
    </source>
</evidence>
<evidence type="ECO:0000259" key="5">
    <source>
        <dbReference type="Pfam" id="PF00724"/>
    </source>
</evidence>
<reference evidence="6 7" key="1">
    <citation type="submission" date="2014-02" db="EMBL/GenBank/DDBJ databases">
        <title>The genome sequence of the entomopathogenic fungus Metarhizium robertsii ARSEF 2575.</title>
        <authorList>
            <person name="Giuliano Garisto Donzelli B."/>
            <person name="Roe B.A."/>
            <person name="Macmil S.L."/>
            <person name="Krasnoff S.B."/>
            <person name="Gibson D.M."/>
        </authorList>
    </citation>
    <scope>NUCLEOTIDE SEQUENCE [LARGE SCALE GENOMIC DNA]</scope>
    <source>
        <strain evidence="6 7">ARSEF 2575</strain>
    </source>
</reference>
<dbReference type="Gene3D" id="3.20.20.70">
    <property type="entry name" value="Aldolase class I"/>
    <property type="match status" value="1"/>
</dbReference>
<dbReference type="SUPFAM" id="SSF51395">
    <property type="entry name" value="FMN-linked oxidoreductases"/>
    <property type="match status" value="1"/>
</dbReference>
<feature type="domain" description="NADH:flavin oxidoreductase/NADH oxidase N-terminal" evidence="5">
    <location>
        <begin position="31"/>
        <end position="360"/>
    </location>
</feature>
<dbReference type="GO" id="GO:0010181">
    <property type="term" value="F:FMN binding"/>
    <property type="evidence" value="ECO:0007669"/>
    <property type="project" value="InterPro"/>
</dbReference>
<evidence type="ECO:0000313" key="7">
    <source>
        <dbReference type="Proteomes" id="UP000030151"/>
    </source>
</evidence>